<keyword evidence="3" id="KW-1185">Reference proteome</keyword>
<gene>
    <name evidence="2" type="ORF">P174DRAFT_443987</name>
</gene>
<organism evidence="2 3">
    <name type="scientific">Aspergillus novofumigatus (strain IBT 16806)</name>
    <dbReference type="NCBI Taxonomy" id="1392255"/>
    <lineage>
        <taxon>Eukaryota</taxon>
        <taxon>Fungi</taxon>
        <taxon>Dikarya</taxon>
        <taxon>Ascomycota</taxon>
        <taxon>Pezizomycotina</taxon>
        <taxon>Eurotiomycetes</taxon>
        <taxon>Eurotiomycetidae</taxon>
        <taxon>Eurotiales</taxon>
        <taxon>Aspergillaceae</taxon>
        <taxon>Aspergillus</taxon>
        <taxon>Aspergillus subgen. Fumigati</taxon>
    </lineage>
</organism>
<reference evidence="3" key="1">
    <citation type="journal article" date="2018" name="Proc. Natl. Acad. Sci. U.S.A.">
        <title>Linking secondary metabolites to gene clusters through genome sequencing of six diverse Aspergillus species.</title>
        <authorList>
            <person name="Kaerboelling I."/>
            <person name="Vesth T.C."/>
            <person name="Frisvad J.C."/>
            <person name="Nybo J.L."/>
            <person name="Theobald S."/>
            <person name="Kuo A."/>
            <person name="Bowyer P."/>
            <person name="Matsuda Y."/>
            <person name="Mondo S."/>
            <person name="Lyhne E.K."/>
            <person name="Kogle M.E."/>
            <person name="Clum A."/>
            <person name="Lipzen A."/>
            <person name="Salamov A."/>
            <person name="Ngan C.Y."/>
            <person name="Daum C."/>
            <person name="Chiniquy J."/>
            <person name="Barry K."/>
            <person name="LaButti K."/>
            <person name="Haridas S."/>
            <person name="Simmons B.A."/>
            <person name="Magnuson J.K."/>
            <person name="Mortensen U.H."/>
            <person name="Larsen T.O."/>
            <person name="Grigoriev I.V."/>
            <person name="Baker S.E."/>
            <person name="Andersen M.R."/>
        </authorList>
    </citation>
    <scope>NUCLEOTIDE SEQUENCE [LARGE SCALE GENOMIC DNA]</scope>
    <source>
        <strain evidence="3">IBT 16806</strain>
    </source>
</reference>
<dbReference type="AlphaFoldDB" id="A0A2I1C2V5"/>
<protein>
    <submittedName>
        <fullName evidence="2">Uncharacterized protein</fullName>
    </submittedName>
</protein>
<accession>A0A2I1C2V5</accession>
<proteinExistence type="predicted"/>
<dbReference type="GeneID" id="36535294"/>
<dbReference type="Proteomes" id="UP000234474">
    <property type="component" value="Unassembled WGS sequence"/>
</dbReference>
<sequence length="55" mass="5641">MADTGPGLGLSLTQLTELPCPVVSTRWPAPGLDGRIPRARPVGVDTSQNVGDGVD</sequence>
<dbReference type="RefSeq" id="XP_024680575.1">
    <property type="nucleotide sequence ID" value="XM_024827969.1"/>
</dbReference>
<name>A0A2I1C2V5_ASPN1</name>
<evidence type="ECO:0000313" key="2">
    <source>
        <dbReference type="EMBL" id="PKX91980.1"/>
    </source>
</evidence>
<comment type="caution">
    <text evidence="2">The sequence shown here is derived from an EMBL/GenBank/DDBJ whole genome shotgun (WGS) entry which is preliminary data.</text>
</comment>
<evidence type="ECO:0000313" key="3">
    <source>
        <dbReference type="Proteomes" id="UP000234474"/>
    </source>
</evidence>
<evidence type="ECO:0000256" key="1">
    <source>
        <dbReference type="SAM" id="MobiDB-lite"/>
    </source>
</evidence>
<feature type="compositionally biased region" description="Polar residues" evidence="1">
    <location>
        <begin position="45"/>
        <end position="55"/>
    </location>
</feature>
<feature type="region of interest" description="Disordered" evidence="1">
    <location>
        <begin position="27"/>
        <end position="55"/>
    </location>
</feature>
<dbReference type="EMBL" id="MSZS01000006">
    <property type="protein sequence ID" value="PKX91980.1"/>
    <property type="molecule type" value="Genomic_DNA"/>
</dbReference>
<dbReference type="VEuPathDB" id="FungiDB:P174DRAFT_443987"/>